<name>A0A8S5LQ66_9CAUD</name>
<evidence type="ECO:0008006" key="2">
    <source>
        <dbReference type="Google" id="ProtNLM"/>
    </source>
</evidence>
<sequence length="75" mass="8651">MSEDFAWFKEHYADFQKKYGESFIAIKNKKILGVYDSYGNGVRETAKTEELGTFIVQECSPDYKAYQCSIASINF</sequence>
<evidence type="ECO:0000313" key="1">
    <source>
        <dbReference type="EMBL" id="DAD72189.1"/>
    </source>
</evidence>
<accession>A0A8S5LQ66</accession>
<protein>
    <recommendedName>
        <fullName evidence="2">DUF5678 domain-containing protein</fullName>
    </recommendedName>
</protein>
<organism evidence="1">
    <name type="scientific">Siphoviridae sp. ctTC45</name>
    <dbReference type="NCBI Taxonomy" id="2827573"/>
    <lineage>
        <taxon>Viruses</taxon>
        <taxon>Duplodnaviria</taxon>
        <taxon>Heunggongvirae</taxon>
        <taxon>Uroviricota</taxon>
        <taxon>Caudoviricetes</taxon>
    </lineage>
</organism>
<reference evidence="1" key="1">
    <citation type="journal article" date="2021" name="Proc. Natl. Acad. Sci. U.S.A.">
        <title>A Catalog of Tens of Thousands of Viruses from Human Metagenomes Reveals Hidden Associations with Chronic Diseases.</title>
        <authorList>
            <person name="Tisza M.J."/>
            <person name="Buck C.B."/>
        </authorList>
    </citation>
    <scope>NUCLEOTIDE SEQUENCE</scope>
    <source>
        <strain evidence="1">CtTC45</strain>
    </source>
</reference>
<dbReference type="EMBL" id="BK015895">
    <property type="protein sequence ID" value="DAD72189.1"/>
    <property type="molecule type" value="Genomic_DNA"/>
</dbReference>
<proteinExistence type="predicted"/>